<keyword evidence="3" id="KW-0862">Zinc</keyword>
<feature type="domain" description="RING-type" evidence="4">
    <location>
        <begin position="94"/>
        <end position="136"/>
    </location>
</feature>
<proteinExistence type="predicted"/>
<dbReference type="EMBL" id="MN740404">
    <property type="protein sequence ID" value="QHU04817.1"/>
    <property type="molecule type" value="Genomic_DNA"/>
</dbReference>
<dbReference type="InterPro" id="IPR001841">
    <property type="entry name" value="Znf_RING"/>
</dbReference>
<dbReference type="GO" id="GO:0008270">
    <property type="term" value="F:zinc ion binding"/>
    <property type="evidence" value="ECO:0007669"/>
    <property type="project" value="UniProtKB-KW"/>
</dbReference>
<evidence type="ECO:0000259" key="4">
    <source>
        <dbReference type="PROSITE" id="PS50089"/>
    </source>
</evidence>
<organism evidence="5">
    <name type="scientific">viral metagenome</name>
    <dbReference type="NCBI Taxonomy" id="1070528"/>
    <lineage>
        <taxon>unclassified sequences</taxon>
        <taxon>metagenomes</taxon>
        <taxon>organismal metagenomes</taxon>
    </lineage>
</organism>
<evidence type="ECO:0000313" key="5">
    <source>
        <dbReference type="EMBL" id="QHU04817.1"/>
    </source>
</evidence>
<dbReference type="Pfam" id="PF13923">
    <property type="entry name" value="zf-C3HC4_2"/>
    <property type="match status" value="1"/>
</dbReference>
<evidence type="ECO:0000256" key="3">
    <source>
        <dbReference type="ARBA" id="ARBA00022833"/>
    </source>
</evidence>
<dbReference type="PROSITE" id="PS00518">
    <property type="entry name" value="ZF_RING_1"/>
    <property type="match status" value="1"/>
</dbReference>
<dbReference type="SMART" id="SM00184">
    <property type="entry name" value="RING"/>
    <property type="match status" value="1"/>
</dbReference>
<keyword evidence="2" id="KW-0863">Zinc-finger</keyword>
<dbReference type="PROSITE" id="PS50089">
    <property type="entry name" value="ZF_RING_2"/>
    <property type="match status" value="1"/>
</dbReference>
<dbReference type="SUPFAM" id="SSF57850">
    <property type="entry name" value="RING/U-box"/>
    <property type="match status" value="1"/>
</dbReference>
<evidence type="ECO:0000256" key="2">
    <source>
        <dbReference type="ARBA" id="ARBA00022771"/>
    </source>
</evidence>
<dbReference type="Gene3D" id="3.30.40.10">
    <property type="entry name" value="Zinc/RING finger domain, C3HC4 (zinc finger)"/>
    <property type="match status" value="1"/>
</dbReference>
<sequence>MAHQNKSHNIFNNLEEIVDHDDSTSNIERKAKKKLREIELLKARLNITPEQQAKIKLERHWKLFIKSNIKLYSQNKFGVTHSFRLCHVNEQEECPICLNLIHKNLYVTTNCNHVFCGDCIHTQVASAKLIRCSLCRQNITNLDFHEKDNMHEVMRTLAFKKVRLFMLSDDY</sequence>
<name>A0A6C0JK19_9ZZZZ</name>
<dbReference type="InterPro" id="IPR017907">
    <property type="entry name" value="Znf_RING_CS"/>
</dbReference>
<dbReference type="PANTHER" id="PTHR22894">
    <property type="entry name" value="RING-TYPE DOMAIN-CONTAINING PROTEIN"/>
    <property type="match status" value="1"/>
</dbReference>
<accession>A0A6C0JK19</accession>
<dbReference type="AlphaFoldDB" id="A0A6C0JK19"/>
<reference evidence="5" key="1">
    <citation type="journal article" date="2020" name="Nature">
        <title>Giant virus diversity and host interactions through global metagenomics.</title>
        <authorList>
            <person name="Schulz F."/>
            <person name="Roux S."/>
            <person name="Paez-Espino D."/>
            <person name="Jungbluth S."/>
            <person name="Walsh D.A."/>
            <person name="Denef V.J."/>
            <person name="McMahon K.D."/>
            <person name="Konstantinidis K.T."/>
            <person name="Eloe-Fadrosh E.A."/>
            <person name="Kyrpides N.C."/>
            <person name="Woyke T."/>
        </authorList>
    </citation>
    <scope>NUCLEOTIDE SEQUENCE</scope>
    <source>
        <strain evidence="5">GVMAG-M-3300027708-5</strain>
    </source>
</reference>
<dbReference type="InterPro" id="IPR038896">
    <property type="entry name" value="RNF170"/>
</dbReference>
<protein>
    <recommendedName>
        <fullName evidence="4">RING-type domain-containing protein</fullName>
    </recommendedName>
</protein>
<dbReference type="GO" id="GO:0061630">
    <property type="term" value="F:ubiquitin protein ligase activity"/>
    <property type="evidence" value="ECO:0007669"/>
    <property type="project" value="InterPro"/>
</dbReference>
<dbReference type="PANTHER" id="PTHR22894:SF5">
    <property type="entry name" value="RING-TYPE DOMAIN-CONTAINING PROTEIN"/>
    <property type="match status" value="1"/>
</dbReference>
<keyword evidence="1" id="KW-0479">Metal-binding</keyword>
<dbReference type="InterPro" id="IPR013083">
    <property type="entry name" value="Znf_RING/FYVE/PHD"/>
</dbReference>
<evidence type="ECO:0000256" key="1">
    <source>
        <dbReference type="ARBA" id="ARBA00022723"/>
    </source>
</evidence>